<name>A0ABT1A3X6_9PSEU</name>
<dbReference type="NCBIfam" id="TIGR04267">
    <property type="entry name" value="mod_HExxH"/>
    <property type="match status" value="1"/>
</dbReference>
<evidence type="ECO:0000313" key="1">
    <source>
        <dbReference type="EMBL" id="MCO1657690.1"/>
    </source>
</evidence>
<dbReference type="Proteomes" id="UP001165283">
    <property type="component" value="Unassembled WGS sequence"/>
</dbReference>
<proteinExistence type="predicted"/>
<organism evidence="1 2">
    <name type="scientific">Pseudonocardia humida</name>
    <dbReference type="NCBI Taxonomy" id="2800819"/>
    <lineage>
        <taxon>Bacteria</taxon>
        <taxon>Bacillati</taxon>
        <taxon>Actinomycetota</taxon>
        <taxon>Actinomycetes</taxon>
        <taxon>Pseudonocardiales</taxon>
        <taxon>Pseudonocardiaceae</taxon>
        <taxon>Pseudonocardia</taxon>
    </lineage>
</organism>
<dbReference type="InterPro" id="IPR026337">
    <property type="entry name" value="AKG_HExxH"/>
</dbReference>
<accession>A0ABT1A3X6</accession>
<evidence type="ECO:0000313" key="2">
    <source>
        <dbReference type="Proteomes" id="UP001165283"/>
    </source>
</evidence>
<comment type="caution">
    <text evidence="1">The sequence shown here is derived from an EMBL/GenBank/DDBJ whole genome shotgun (WGS) entry which is preliminary data.</text>
</comment>
<dbReference type="RefSeq" id="WP_252441341.1">
    <property type="nucleotide sequence ID" value="NZ_JAGSOV010000045.1"/>
</dbReference>
<dbReference type="EMBL" id="JAGSOV010000045">
    <property type="protein sequence ID" value="MCO1657690.1"/>
    <property type="molecule type" value="Genomic_DNA"/>
</dbReference>
<gene>
    <name evidence="1" type="ORF">KDL28_21755</name>
</gene>
<reference evidence="1" key="1">
    <citation type="submission" date="2021-04" db="EMBL/GenBank/DDBJ databases">
        <title>Pseudonocardia sp. nov., isolated from sandy soil of mangrove forest.</title>
        <authorList>
            <person name="Zan Z."/>
            <person name="Huang R."/>
            <person name="Liu W."/>
        </authorList>
    </citation>
    <scope>NUCLEOTIDE SEQUENCE</scope>
    <source>
        <strain evidence="1">S2-4</strain>
    </source>
</reference>
<sequence>MAVDFLLNAPAITAEVADSPLLRHAVQESLANLRLISRTDLDSAAHLARTATLLTSGSAILPVLTDAETDTILASVRWILAADEPAEVHFATIESGQTFEAQLLAVKAGMDLVANYSTLLDDLLGHATFLALLDARWPSRIRSASLRQFPGLIVMGAPQSPVEAAEHLVHEGAHQKFFDLALVLDIIGPNAHSFPKYHPPWRSPTTRWPLEQCFAAFHAYSCLAQLSDEIQNALTVQETYPSLLPFARQRARDIGGWLIGHVEFLGIDGVSLTHQLLGQLPPSPRSPRRDKYRYTDTVVAVPHLHFSAAGPENILVGRRVPPYEFYFLGSDSARVLQLLERPGHIESLVDALAVERRLDRLSAADLASSTLSELTALQLVVPARQETP</sequence>
<evidence type="ECO:0008006" key="3">
    <source>
        <dbReference type="Google" id="ProtNLM"/>
    </source>
</evidence>
<keyword evidence="2" id="KW-1185">Reference proteome</keyword>
<protein>
    <recommendedName>
        <fullName evidence="3">HEXXH motif-containing protein</fullName>
    </recommendedName>
</protein>